<protein>
    <submittedName>
        <fullName evidence="1">Uncharacterized protein</fullName>
    </submittedName>
</protein>
<comment type="caution">
    <text evidence="1">The sequence shown here is derived from an EMBL/GenBank/DDBJ whole genome shotgun (WGS) entry which is preliminary data.</text>
</comment>
<evidence type="ECO:0000313" key="2">
    <source>
        <dbReference type="Proteomes" id="UP001234297"/>
    </source>
</evidence>
<dbReference type="Proteomes" id="UP001234297">
    <property type="component" value="Chromosome 3"/>
</dbReference>
<organism evidence="1 2">
    <name type="scientific">Persea americana</name>
    <name type="common">Avocado</name>
    <dbReference type="NCBI Taxonomy" id="3435"/>
    <lineage>
        <taxon>Eukaryota</taxon>
        <taxon>Viridiplantae</taxon>
        <taxon>Streptophyta</taxon>
        <taxon>Embryophyta</taxon>
        <taxon>Tracheophyta</taxon>
        <taxon>Spermatophyta</taxon>
        <taxon>Magnoliopsida</taxon>
        <taxon>Magnoliidae</taxon>
        <taxon>Laurales</taxon>
        <taxon>Lauraceae</taxon>
        <taxon>Persea</taxon>
    </lineage>
</organism>
<keyword evidence="2" id="KW-1185">Reference proteome</keyword>
<reference evidence="1 2" key="1">
    <citation type="journal article" date="2022" name="Hortic Res">
        <title>A haplotype resolved chromosomal level avocado genome allows analysis of novel avocado genes.</title>
        <authorList>
            <person name="Nath O."/>
            <person name="Fletcher S.J."/>
            <person name="Hayward A."/>
            <person name="Shaw L.M."/>
            <person name="Masouleh A.K."/>
            <person name="Furtado A."/>
            <person name="Henry R.J."/>
            <person name="Mitter N."/>
        </authorList>
    </citation>
    <scope>NUCLEOTIDE SEQUENCE [LARGE SCALE GENOMIC DNA]</scope>
    <source>
        <strain evidence="2">cv. Hass</strain>
    </source>
</reference>
<proteinExistence type="predicted"/>
<gene>
    <name evidence="1" type="ORF">MRB53_009118</name>
</gene>
<name>A0ACC2LPA4_PERAE</name>
<dbReference type="EMBL" id="CM056811">
    <property type="protein sequence ID" value="KAJ8634851.1"/>
    <property type="molecule type" value="Genomic_DNA"/>
</dbReference>
<evidence type="ECO:0000313" key="1">
    <source>
        <dbReference type="EMBL" id="KAJ8634851.1"/>
    </source>
</evidence>
<sequence length="90" mass="10132">MDYGSCSNDNSTYSNLQELSGSSFVQMEEVDGSYSVAFKEEVNVFIFLVKCCSGVFVPEKEWRPTSVWVFLSREGNFAMTVGLDFLFGLK</sequence>
<accession>A0ACC2LPA4</accession>